<comment type="caution">
    <text evidence="3">The sequence shown here is derived from an EMBL/GenBank/DDBJ whole genome shotgun (WGS) entry which is preliminary data.</text>
</comment>
<evidence type="ECO:0000256" key="1">
    <source>
        <dbReference type="ARBA" id="ARBA00023002"/>
    </source>
</evidence>
<evidence type="ECO:0000313" key="4">
    <source>
        <dbReference type="Proteomes" id="UP001501116"/>
    </source>
</evidence>
<sequence length="302" mass="31425">MTATPRLGVALPGIGDGRDLVASARHAEELGFESVWIPDLLNAEGAPALEPLTALAVLAGATSRIRLGVGVLVPALRPGALLAAQLATLQRLSDDRAVLGVGIGGPPTASFWQAVGKRDEAKGRRLDAALDHLAGLLPGRPTVLEDLPGEPSVTLAPPAAVPEILVGGQGEIAMRRAVRRSAGWLPSLLAPDELAAATAKLREMAPEGAVPEVTVGIRIWDTEDKAALAGFREAATEVYRMPPEAIDDLVVEGTAPAVEETLAAYAAAGADRIIVTTIGRDWRHTWETTRTVAKGLSWTGGD</sequence>
<feature type="domain" description="Luciferase-like" evidence="2">
    <location>
        <begin position="15"/>
        <end position="216"/>
    </location>
</feature>
<dbReference type="EMBL" id="BAAANN010000001">
    <property type="protein sequence ID" value="GAA1939829.1"/>
    <property type="molecule type" value="Genomic_DNA"/>
</dbReference>
<dbReference type="SUPFAM" id="SSF51679">
    <property type="entry name" value="Bacterial luciferase-like"/>
    <property type="match status" value="1"/>
</dbReference>
<dbReference type="InterPro" id="IPR011251">
    <property type="entry name" value="Luciferase-like_dom"/>
</dbReference>
<reference evidence="4" key="1">
    <citation type="journal article" date="2019" name="Int. J. Syst. Evol. Microbiol.">
        <title>The Global Catalogue of Microorganisms (GCM) 10K type strain sequencing project: providing services to taxonomists for standard genome sequencing and annotation.</title>
        <authorList>
            <consortium name="The Broad Institute Genomics Platform"/>
            <consortium name="The Broad Institute Genome Sequencing Center for Infectious Disease"/>
            <person name="Wu L."/>
            <person name="Ma J."/>
        </authorList>
    </citation>
    <scope>NUCLEOTIDE SEQUENCE [LARGE SCALE GENOMIC DNA]</scope>
    <source>
        <strain evidence="4">JCM 14545</strain>
    </source>
</reference>
<gene>
    <name evidence="3" type="ORF">GCM10009754_03720</name>
</gene>
<dbReference type="Gene3D" id="3.20.20.30">
    <property type="entry name" value="Luciferase-like domain"/>
    <property type="match status" value="1"/>
</dbReference>
<keyword evidence="4" id="KW-1185">Reference proteome</keyword>
<keyword evidence="1" id="KW-0560">Oxidoreductase</keyword>
<organism evidence="3 4">
    <name type="scientific">Amycolatopsis minnesotensis</name>
    <dbReference type="NCBI Taxonomy" id="337894"/>
    <lineage>
        <taxon>Bacteria</taxon>
        <taxon>Bacillati</taxon>
        <taxon>Actinomycetota</taxon>
        <taxon>Actinomycetes</taxon>
        <taxon>Pseudonocardiales</taxon>
        <taxon>Pseudonocardiaceae</taxon>
        <taxon>Amycolatopsis</taxon>
    </lineage>
</organism>
<evidence type="ECO:0000259" key="2">
    <source>
        <dbReference type="Pfam" id="PF00296"/>
    </source>
</evidence>
<dbReference type="Pfam" id="PF00296">
    <property type="entry name" value="Bac_luciferase"/>
    <property type="match status" value="1"/>
</dbReference>
<dbReference type="RefSeq" id="WP_344412615.1">
    <property type="nucleotide sequence ID" value="NZ_BAAANN010000001.1"/>
</dbReference>
<dbReference type="Proteomes" id="UP001501116">
    <property type="component" value="Unassembled WGS sequence"/>
</dbReference>
<proteinExistence type="predicted"/>
<protein>
    <submittedName>
        <fullName evidence="3">LLM class flavin-dependent oxidoreductase</fullName>
    </submittedName>
</protein>
<dbReference type="InterPro" id="IPR036661">
    <property type="entry name" value="Luciferase-like_sf"/>
</dbReference>
<dbReference type="InterPro" id="IPR050564">
    <property type="entry name" value="F420-G6PD/mer"/>
</dbReference>
<dbReference type="PANTHER" id="PTHR43244">
    <property type="match status" value="1"/>
</dbReference>
<dbReference type="PANTHER" id="PTHR43244:SF1">
    <property type="entry name" value="5,10-METHYLENETETRAHYDROMETHANOPTERIN REDUCTASE"/>
    <property type="match status" value="1"/>
</dbReference>
<evidence type="ECO:0000313" key="3">
    <source>
        <dbReference type="EMBL" id="GAA1939829.1"/>
    </source>
</evidence>
<name>A0ABP5BBI0_9PSEU</name>
<accession>A0ABP5BBI0</accession>